<gene>
    <name evidence="2" type="ORF">NC99_36610</name>
</gene>
<keyword evidence="1" id="KW-0812">Transmembrane</keyword>
<sequence>MAAICPATGKEITHSKAARYVNRVFIFTIVYCFVLFWKNEKAALHLQNCLIQFLIF</sequence>
<keyword evidence="1" id="KW-0472">Membrane</keyword>
<evidence type="ECO:0000313" key="2">
    <source>
        <dbReference type="EMBL" id="KOH43577.1"/>
    </source>
</evidence>
<comment type="caution">
    <text evidence="2">The sequence shown here is derived from an EMBL/GenBank/DDBJ whole genome shotgun (WGS) entry which is preliminary data.</text>
</comment>
<protein>
    <submittedName>
        <fullName evidence="2">Uncharacterized protein</fullName>
    </submittedName>
</protein>
<dbReference type="AlphaFoldDB" id="A0A0L8V5U2"/>
<organism evidence="2 3">
    <name type="scientific">Sunxiuqinia dokdonensis</name>
    <dbReference type="NCBI Taxonomy" id="1409788"/>
    <lineage>
        <taxon>Bacteria</taxon>
        <taxon>Pseudomonadati</taxon>
        <taxon>Bacteroidota</taxon>
        <taxon>Bacteroidia</taxon>
        <taxon>Marinilabiliales</taxon>
        <taxon>Prolixibacteraceae</taxon>
        <taxon>Sunxiuqinia</taxon>
    </lineage>
</organism>
<proteinExistence type="predicted"/>
<feature type="transmembrane region" description="Helical" evidence="1">
    <location>
        <begin position="20"/>
        <end position="37"/>
    </location>
</feature>
<dbReference type="STRING" id="1409788.NC99_36610"/>
<keyword evidence="3" id="KW-1185">Reference proteome</keyword>
<accession>A0A0L8V5U2</accession>
<name>A0A0L8V5U2_9BACT</name>
<evidence type="ECO:0000313" key="3">
    <source>
        <dbReference type="Proteomes" id="UP000036958"/>
    </source>
</evidence>
<keyword evidence="1" id="KW-1133">Transmembrane helix</keyword>
<reference evidence="3" key="1">
    <citation type="submission" date="2015-07" db="EMBL/GenBank/DDBJ databases">
        <title>Genome sequencing of Sunxiuqinia dokdonensis strain SK.</title>
        <authorList>
            <person name="Ahn S."/>
            <person name="Kim B.-C."/>
        </authorList>
    </citation>
    <scope>NUCLEOTIDE SEQUENCE [LARGE SCALE GENOMIC DNA]</scope>
    <source>
        <strain evidence="3">SK</strain>
    </source>
</reference>
<evidence type="ECO:0000256" key="1">
    <source>
        <dbReference type="SAM" id="Phobius"/>
    </source>
</evidence>
<dbReference type="Proteomes" id="UP000036958">
    <property type="component" value="Unassembled WGS sequence"/>
</dbReference>
<dbReference type="EMBL" id="LGIA01000182">
    <property type="protein sequence ID" value="KOH43577.1"/>
    <property type="molecule type" value="Genomic_DNA"/>
</dbReference>